<feature type="repeat" description="LDL-receptor class B" evidence="12">
    <location>
        <begin position="439"/>
        <end position="481"/>
    </location>
</feature>
<feature type="domain" description="EGF-like" evidence="15">
    <location>
        <begin position="617"/>
        <end position="654"/>
    </location>
</feature>
<dbReference type="InterPro" id="IPR036055">
    <property type="entry name" value="LDL_receptor-like_sf"/>
</dbReference>
<feature type="repeat" description="LDL-receptor class B" evidence="12">
    <location>
        <begin position="527"/>
        <end position="569"/>
    </location>
</feature>
<feature type="repeat" description="LDL-receptor class B" evidence="12">
    <location>
        <begin position="785"/>
        <end position="826"/>
    </location>
</feature>
<dbReference type="Pfam" id="PF00057">
    <property type="entry name" value="Ldl_recept_a"/>
    <property type="match status" value="2"/>
</dbReference>
<keyword evidence="14" id="KW-1133">Transmembrane helix</keyword>
<keyword evidence="9" id="KW-0675">Receptor</keyword>
<evidence type="ECO:0000256" key="12">
    <source>
        <dbReference type="PROSITE-ProRule" id="PRU00461"/>
    </source>
</evidence>
<evidence type="ECO:0000256" key="2">
    <source>
        <dbReference type="ARBA" id="ARBA00022475"/>
    </source>
</evidence>
<feature type="domain" description="EGF-like" evidence="15">
    <location>
        <begin position="309"/>
        <end position="349"/>
    </location>
</feature>
<dbReference type="PROSITE" id="PS51120">
    <property type="entry name" value="LDLRB"/>
    <property type="match status" value="9"/>
</dbReference>
<dbReference type="RefSeq" id="XP_037870860.1">
    <property type="nucleotide sequence ID" value="XM_038014932.2"/>
</dbReference>
<dbReference type="PROSITE" id="PS50068">
    <property type="entry name" value="LDLRA_2"/>
    <property type="match status" value="2"/>
</dbReference>
<dbReference type="Gene3D" id="4.10.400.10">
    <property type="entry name" value="Low-density Lipoprotein Receptor"/>
    <property type="match status" value="2"/>
</dbReference>
<evidence type="ECO:0000256" key="11">
    <source>
        <dbReference type="PROSITE-ProRule" id="PRU00124"/>
    </source>
</evidence>
<feature type="repeat" description="LDL-receptor class B" evidence="12">
    <location>
        <begin position="169"/>
        <end position="214"/>
    </location>
</feature>
<dbReference type="Gene3D" id="2.120.10.30">
    <property type="entry name" value="TolB, C-terminal domain"/>
    <property type="match status" value="4"/>
</dbReference>
<organism evidence="16 17">
    <name type="scientific">Bombyx mori</name>
    <name type="common">Silk moth</name>
    <dbReference type="NCBI Taxonomy" id="7091"/>
    <lineage>
        <taxon>Eukaryota</taxon>
        <taxon>Metazoa</taxon>
        <taxon>Ecdysozoa</taxon>
        <taxon>Arthropoda</taxon>
        <taxon>Hexapoda</taxon>
        <taxon>Insecta</taxon>
        <taxon>Pterygota</taxon>
        <taxon>Neoptera</taxon>
        <taxon>Endopterygota</taxon>
        <taxon>Lepidoptera</taxon>
        <taxon>Glossata</taxon>
        <taxon>Ditrysia</taxon>
        <taxon>Bombycoidea</taxon>
        <taxon>Bombycidae</taxon>
        <taxon>Bombycinae</taxon>
        <taxon>Bombyx</taxon>
    </lineage>
</organism>
<evidence type="ECO:0000256" key="6">
    <source>
        <dbReference type="ARBA" id="ARBA00022737"/>
    </source>
</evidence>
<keyword evidence="14" id="KW-0812">Transmembrane</keyword>
<evidence type="ECO:0000256" key="7">
    <source>
        <dbReference type="ARBA" id="ARBA00023136"/>
    </source>
</evidence>
<dbReference type="Proteomes" id="UP000005204">
    <property type="component" value="Unassembled WGS sequence"/>
</dbReference>
<dbReference type="Pfam" id="PF00058">
    <property type="entry name" value="Ldl_recept_b"/>
    <property type="match status" value="6"/>
</dbReference>
<dbReference type="PROSITE" id="PS01209">
    <property type="entry name" value="LDLRA_1"/>
    <property type="match status" value="1"/>
</dbReference>
<dbReference type="CDD" id="cd00112">
    <property type="entry name" value="LDLa"/>
    <property type="match status" value="2"/>
</dbReference>
<feature type="disulfide bond" evidence="11">
    <location>
        <begin position="1327"/>
        <end position="1345"/>
    </location>
</feature>
<keyword evidence="7 14" id="KW-0472">Membrane</keyword>
<feature type="compositionally biased region" description="Low complexity" evidence="13">
    <location>
        <begin position="1426"/>
        <end position="1441"/>
    </location>
</feature>
<dbReference type="GeneID" id="101738889"/>
<feature type="domain" description="EGF-like" evidence="15">
    <location>
        <begin position="1315"/>
        <end position="1357"/>
    </location>
</feature>
<feature type="repeat" description="LDL-receptor class B" evidence="12">
    <location>
        <begin position="482"/>
        <end position="526"/>
    </location>
</feature>
<proteinExistence type="predicted"/>
<dbReference type="GO" id="GO:0006897">
    <property type="term" value="P:endocytosis"/>
    <property type="evidence" value="ECO:0007669"/>
    <property type="project" value="UniProtKB-KW"/>
</dbReference>
<evidence type="ECO:0000256" key="3">
    <source>
        <dbReference type="ARBA" id="ARBA00022536"/>
    </source>
</evidence>
<feature type="repeat" description="LDL-receptor class B" evidence="12">
    <location>
        <begin position="700"/>
        <end position="741"/>
    </location>
</feature>
<dbReference type="InterPro" id="IPR000742">
    <property type="entry name" value="EGF"/>
</dbReference>
<dbReference type="EnsemblMetazoa" id="XM_038014932.1">
    <property type="protein sequence ID" value="XP_037870860.1"/>
    <property type="gene ID" value="LOC101738889"/>
</dbReference>
<dbReference type="SUPFAM" id="SSF63825">
    <property type="entry name" value="YWTD domain"/>
    <property type="match status" value="4"/>
</dbReference>
<dbReference type="Pfam" id="PF14670">
    <property type="entry name" value="FXa_inhibition"/>
    <property type="match status" value="3"/>
</dbReference>
<feature type="compositionally biased region" description="Pro residues" evidence="13">
    <location>
        <begin position="1491"/>
        <end position="1502"/>
    </location>
</feature>
<dbReference type="PANTHER" id="PTHR46513:SF41">
    <property type="entry name" value="LOW-DENSITY LIPOPROTEIN RECEPTOR-RELATED PROTEIN"/>
    <property type="match status" value="1"/>
</dbReference>
<dbReference type="GO" id="GO:0005886">
    <property type="term" value="C:plasma membrane"/>
    <property type="evidence" value="ECO:0007669"/>
    <property type="project" value="UniProtKB-SubCell"/>
</dbReference>
<feature type="region of interest" description="Disordered" evidence="13">
    <location>
        <begin position="1406"/>
        <end position="1502"/>
    </location>
</feature>
<evidence type="ECO:0000256" key="10">
    <source>
        <dbReference type="ARBA" id="ARBA00023180"/>
    </source>
</evidence>
<reference evidence="16" key="2">
    <citation type="submission" date="2022-06" db="UniProtKB">
        <authorList>
            <consortium name="EnsemblMetazoa"/>
        </authorList>
    </citation>
    <scope>IDENTIFICATION</scope>
    <source>
        <strain evidence="16">p50T (Dazao)</strain>
    </source>
</reference>
<evidence type="ECO:0000313" key="16">
    <source>
        <dbReference type="EnsemblMetazoa" id="XP_037870860.1"/>
    </source>
</evidence>
<dbReference type="PRINTS" id="PR00261">
    <property type="entry name" value="LDLRECEPTOR"/>
</dbReference>
<dbReference type="SUPFAM" id="SSF57196">
    <property type="entry name" value="EGF/Laminin"/>
    <property type="match status" value="3"/>
</dbReference>
<dbReference type="FunFam" id="2.120.10.30:FF:000241">
    <property type="entry name" value="Low-density lipoprotein receptor-related protein 6"/>
    <property type="match status" value="2"/>
</dbReference>
<dbReference type="SMART" id="SM00181">
    <property type="entry name" value="EGF"/>
    <property type="match status" value="4"/>
</dbReference>
<feature type="repeat" description="LDL-receptor class B" evidence="12">
    <location>
        <begin position="215"/>
        <end position="257"/>
    </location>
</feature>
<dbReference type="SMART" id="SM00192">
    <property type="entry name" value="LDLa"/>
    <property type="match status" value="2"/>
</dbReference>
<dbReference type="InterPro" id="IPR011042">
    <property type="entry name" value="6-blade_b-propeller_TolB-like"/>
</dbReference>
<feature type="disulfide bond" evidence="11">
    <location>
        <begin position="1274"/>
        <end position="1289"/>
    </location>
</feature>
<dbReference type="KEGG" id="bmor:101738889"/>
<accession>A0A8R2R2V1</accession>
<dbReference type="FunFam" id="2.120.10.30:FF:000008">
    <property type="entry name" value="Low-density lipoprotein receptor-related protein 4"/>
    <property type="match status" value="1"/>
</dbReference>
<feature type="transmembrane region" description="Helical" evidence="14">
    <location>
        <begin position="1371"/>
        <end position="1394"/>
    </location>
</feature>
<reference evidence="17" key="1">
    <citation type="journal article" date="2008" name="Insect Biochem. Mol. Biol.">
        <title>The genome of a lepidopteran model insect, the silkworm Bombyx mori.</title>
        <authorList>
            <consortium name="International Silkworm Genome Consortium"/>
        </authorList>
    </citation>
    <scope>NUCLEOTIDE SEQUENCE [LARGE SCALE GENOMIC DNA]</scope>
    <source>
        <strain evidence="17">p50T</strain>
    </source>
</reference>
<protein>
    <recommendedName>
        <fullName evidence="15">EGF-like domain-containing protein</fullName>
    </recommendedName>
</protein>
<keyword evidence="5" id="KW-0732">Signal</keyword>
<dbReference type="PANTHER" id="PTHR46513">
    <property type="entry name" value="VITELLOGENIN RECEPTOR-LIKE PROTEIN-RELATED-RELATED"/>
    <property type="match status" value="1"/>
</dbReference>
<evidence type="ECO:0000256" key="13">
    <source>
        <dbReference type="SAM" id="MobiDB-lite"/>
    </source>
</evidence>
<evidence type="ECO:0000256" key="4">
    <source>
        <dbReference type="ARBA" id="ARBA00022583"/>
    </source>
</evidence>
<dbReference type="SUPFAM" id="SSF57424">
    <property type="entry name" value="LDL receptor-like module"/>
    <property type="match status" value="2"/>
</dbReference>
<keyword evidence="4" id="KW-0254">Endocytosis</keyword>
<sequence length="1502" mass="165960">MTKRRRILYADKIIQKVVHVFCLLMFLQLKGHHTTPSNPILLYSTALDIRMVNTSRLTRITTIAKDLEQGTAVDFHYRKNLICWSDQKPELIQCMNYNETYTGEKFKIVSEGLVTPTGIAIDWYTDKLYWTDGETNKIEVISIVQKYRKVLFWSEVDLARAIAVVPEDGLMFWTDWGEIPKIERAGMNGDPATRKVIVRDNIFWPNGITVDYNNSLIYWVDAKLQFVDVIDFNGEKRKRVVKGGLVYPFALTFSNDKLYWTDWQNWSIYTWDIAANGPKIKELIKSHPVPADIKVYDESRQIISAEDYPCKKNNAGCSHLCLLSPDPPGYNCACPTGVKLRENSSTTCYDSPQMLLVVAQRSTISKISLDSPDFTPYTLPLKDLKRTLTVDFDPKTEYIYWADGLAKTISKARLDGSDQSVVVRSSGVPDSIAIDPLSRKIYWTDPVMDTINVARLDGSYEKVIIHTELYDPRAIALHLTAGWMFWSDWNEKKPKIERANLDGSGRVLLISEKLTWPNSIALDTVNNKLYWGDARTHKIEVCNMDGTERKELHSNDIIHIFGLTLLDDYLYWTDMQKRTLDRINKNTGLDRQPVVEQMANMMGVKAFRLGAPLGWNPCADDNGGCSHLCFNRPDDYICGCPLGLELTADKKTCVEPEAFLVYSRKNIIGRLSIKNEYNDAVIPIKDLKEVSALALYVSGSKLYWSDSKTKTINRCSVNGSAVEKIVEWLGLVEGLAIDWSGQNIYWTDTTTQRIEVSRLDGSSRRAIIWQGLKKPKSIVLDPKKGYMYWSELGSKSIKRAAMDGSSVSVFMEQVGRVHALAIDYERRAIYWAALDPPVVEFAFLNGTGRQTLADNIPMPYALALFNDSVYWGDWNTGQIQQARKTDGSNRKSIRKDLDYISDLKLYHRAKSMGSNQCGVDNGGCSHLCLPTPGDVRTDYRCACPAHYRLNKDNITCSEPEEFLLFAQKNAVGRIMVANGECNDAYIPLTGLKNVRAIEYDPVEKQLYWMDDDSHSIRRVPISYSSTSAVADSAAVVTGLSRPYHMVLDVLGRTMYWTCADRDSINATSIDNNSSTGVIVRGDRMLPRHLAFHQTKRYLIWNDVGRGAIMRANVDGTGRVELARADNATALALDQSAGTVYWAVSRQLHAVDLDSSNRRVVWQGGWAGALAAQGGGVYVCGGERAARVPLHRRDAPATPLPHLVRLLALVAVHKVERSHPCWGGGRCGGAASCGAGGACGCGVRCPAAPPVCPPSHLLCDAHASRPQCLPVEWKCDGQQDCEDGRDEAECGACGGDVRCADGTCAPALSACAAGALCANPPPPDAFRCDEGLCIAARFVCDGRPQCADGSDEAPAACAYGHTDQSSGGGRQWSAYGVSAGAVGALGAAGAGLVLLRRWRRARAPAHPAHHALPLCRPKPQPQPLPASSTQSSDSISSRYPRPTANPPPSPATASGGAPRRRAYRHYRAINRPPPPTPASTDANDSEPEPAARAPPPSPAPALY</sequence>
<keyword evidence="8 11" id="KW-1015">Disulfide bond</keyword>
<keyword evidence="3" id="KW-0245">EGF-like domain</keyword>
<comment type="subcellular location">
    <subcellularLocation>
        <location evidence="1">Cell membrane</location>
        <topology evidence="1">Single-pass type I membrane protein</topology>
    </subcellularLocation>
</comment>
<name>A0A8R2R2V1_BOMMO</name>
<comment type="caution">
    <text evidence="11">Lacks conserved residue(s) required for the propagation of feature annotation.</text>
</comment>
<evidence type="ECO:0000256" key="8">
    <source>
        <dbReference type="ARBA" id="ARBA00023157"/>
    </source>
</evidence>
<feature type="compositionally biased region" description="Basic residues" evidence="13">
    <location>
        <begin position="1457"/>
        <end position="1467"/>
    </location>
</feature>
<dbReference type="InterPro" id="IPR002172">
    <property type="entry name" value="LDrepeatLR_classA_rpt"/>
</dbReference>
<evidence type="ECO:0000256" key="5">
    <source>
        <dbReference type="ARBA" id="ARBA00022729"/>
    </source>
</evidence>
<evidence type="ECO:0000256" key="14">
    <source>
        <dbReference type="SAM" id="Phobius"/>
    </source>
</evidence>
<keyword evidence="6" id="KW-0677">Repeat</keyword>
<keyword evidence="10" id="KW-0325">Glycoprotein</keyword>
<keyword evidence="2" id="KW-1003">Cell membrane</keyword>
<dbReference type="SMART" id="SM00135">
    <property type="entry name" value="LY"/>
    <property type="match status" value="19"/>
</dbReference>
<feature type="domain" description="EGF-like" evidence="15">
    <location>
        <begin position="916"/>
        <end position="957"/>
    </location>
</feature>
<feature type="repeat" description="LDL-receptor class B" evidence="12">
    <location>
        <begin position="397"/>
        <end position="438"/>
    </location>
</feature>
<evidence type="ECO:0000259" key="15">
    <source>
        <dbReference type="SMART" id="SM00181"/>
    </source>
</evidence>
<dbReference type="CTD" id="44279"/>
<feature type="repeat" description="LDL-receptor class B" evidence="12">
    <location>
        <begin position="742"/>
        <end position="784"/>
    </location>
</feature>
<dbReference type="InterPro" id="IPR023415">
    <property type="entry name" value="LDLR_class-A_CS"/>
</dbReference>
<dbReference type="InterPro" id="IPR000033">
    <property type="entry name" value="LDLR_classB_rpt"/>
</dbReference>
<keyword evidence="17" id="KW-1185">Reference proteome</keyword>
<evidence type="ECO:0000256" key="9">
    <source>
        <dbReference type="ARBA" id="ARBA00023170"/>
    </source>
</evidence>
<evidence type="ECO:0000313" key="17">
    <source>
        <dbReference type="Proteomes" id="UP000005204"/>
    </source>
</evidence>
<dbReference type="InterPro" id="IPR050778">
    <property type="entry name" value="Cueball_EGF_LRP_Nidogen"/>
</dbReference>
<evidence type="ECO:0000256" key="1">
    <source>
        <dbReference type="ARBA" id="ARBA00004251"/>
    </source>
</evidence>